<gene>
    <name evidence="1" type="ORF">GA0061101_14629</name>
</gene>
<sequence length="116" mass="12947">MLAIERVGDRTPSRTGLISLAGVGIGTLYRHFHTRDASIGDIYRNETEQLAKAATELAESLPPKEALRQWMAVFFEYMARLWWRRATRVDVIPAADDGPLPAPCQGSSCLRDRDCA</sequence>
<name>A0A1C3XIR6_9HYPH</name>
<organism evidence="1 2">
    <name type="scientific">Rhizobium lusitanum</name>
    <dbReference type="NCBI Taxonomy" id="293958"/>
    <lineage>
        <taxon>Bacteria</taxon>
        <taxon>Pseudomonadati</taxon>
        <taxon>Pseudomonadota</taxon>
        <taxon>Alphaproteobacteria</taxon>
        <taxon>Hyphomicrobiales</taxon>
        <taxon>Rhizobiaceae</taxon>
        <taxon>Rhizobium/Agrobacterium group</taxon>
        <taxon>Rhizobium</taxon>
    </lineage>
</organism>
<proteinExistence type="predicted"/>
<reference evidence="1 2" key="1">
    <citation type="submission" date="2016-08" db="EMBL/GenBank/DDBJ databases">
        <authorList>
            <person name="Seilhamer J.J."/>
        </authorList>
    </citation>
    <scope>NUCLEOTIDE SEQUENCE [LARGE SCALE GENOMIC DNA]</scope>
    <source>
        <strain evidence="1 2">P1-7</strain>
    </source>
</reference>
<accession>A0A1C3XIR6</accession>
<dbReference type="Gene3D" id="1.10.357.10">
    <property type="entry name" value="Tetracycline Repressor, domain 2"/>
    <property type="match status" value="1"/>
</dbReference>
<evidence type="ECO:0000313" key="1">
    <source>
        <dbReference type="EMBL" id="SCB52162.1"/>
    </source>
</evidence>
<evidence type="ECO:0008006" key="3">
    <source>
        <dbReference type="Google" id="ProtNLM"/>
    </source>
</evidence>
<dbReference type="Proteomes" id="UP000199205">
    <property type="component" value="Unassembled WGS sequence"/>
</dbReference>
<dbReference type="AlphaFoldDB" id="A0A1C3XIR6"/>
<dbReference type="EMBL" id="FMAF01000046">
    <property type="protein sequence ID" value="SCB52162.1"/>
    <property type="molecule type" value="Genomic_DNA"/>
</dbReference>
<evidence type="ECO:0000313" key="2">
    <source>
        <dbReference type="Proteomes" id="UP000199205"/>
    </source>
</evidence>
<protein>
    <recommendedName>
        <fullName evidence="3">Transcriptional regulator, TetR family</fullName>
    </recommendedName>
</protein>